<protein>
    <submittedName>
        <fullName evidence="2">Uncharacterized protein</fullName>
    </submittedName>
</protein>
<dbReference type="GeneID" id="25561511"/>
<feature type="region of interest" description="Disordered" evidence="1">
    <location>
        <begin position="354"/>
        <end position="406"/>
    </location>
</feature>
<feature type="compositionally biased region" description="Basic and acidic residues" evidence="1">
    <location>
        <begin position="1"/>
        <end position="10"/>
    </location>
</feature>
<proteinExistence type="predicted"/>
<name>A0A0L0DTB5_THETB</name>
<dbReference type="EMBL" id="GL349439">
    <property type="protein sequence ID" value="KNC55515.1"/>
    <property type="molecule type" value="Genomic_DNA"/>
</dbReference>
<feature type="region of interest" description="Disordered" evidence="1">
    <location>
        <begin position="241"/>
        <end position="260"/>
    </location>
</feature>
<reference evidence="2 3" key="1">
    <citation type="submission" date="2010-05" db="EMBL/GenBank/DDBJ databases">
        <title>The Genome Sequence of Thecamonas trahens ATCC 50062.</title>
        <authorList>
            <consortium name="The Broad Institute Genome Sequencing Platform"/>
            <person name="Russ C."/>
            <person name="Cuomo C."/>
            <person name="Shea T."/>
            <person name="Young S.K."/>
            <person name="Zeng Q."/>
            <person name="Koehrsen M."/>
            <person name="Haas B."/>
            <person name="Borodovsky M."/>
            <person name="Guigo R."/>
            <person name="Alvarado L."/>
            <person name="Berlin A."/>
            <person name="Bochicchio J."/>
            <person name="Borenstein D."/>
            <person name="Chapman S."/>
            <person name="Chen Z."/>
            <person name="Freedman E."/>
            <person name="Gellesch M."/>
            <person name="Goldberg J."/>
            <person name="Griggs A."/>
            <person name="Gujja S."/>
            <person name="Heilman E."/>
            <person name="Heiman D."/>
            <person name="Hepburn T."/>
            <person name="Howarth C."/>
            <person name="Jen D."/>
            <person name="Larson L."/>
            <person name="Mehta T."/>
            <person name="Park D."/>
            <person name="Pearson M."/>
            <person name="Roberts A."/>
            <person name="Saif S."/>
            <person name="Shenoy N."/>
            <person name="Sisk P."/>
            <person name="Stolte C."/>
            <person name="Sykes S."/>
            <person name="Thomson T."/>
            <person name="Walk T."/>
            <person name="White J."/>
            <person name="Yandava C."/>
            <person name="Burger G."/>
            <person name="Gray M.W."/>
            <person name="Holland P.W.H."/>
            <person name="King N."/>
            <person name="Lang F.B.F."/>
            <person name="Roger A.J."/>
            <person name="Ruiz-Trillo I."/>
            <person name="Lander E."/>
            <person name="Nusbaum C."/>
        </authorList>
    </citation>
    <scope>NUCLEOTIDE SEQUENCE [LARGE SCALE GENOMIC DNA]</scope>
    <source>
        <strain evidence="2 3">ATCC 50062</strain>
    </source>
</reference>
<dbReference type="Proteomes" id="UP000054408">
    <property type="component" value="Unassembled WGS sequence"/>
</dbReference>
<evidence type="ECO:0000313" key="3">
    <source>
        <dbReference type="Proteomes" id="UP000054408"/>
    </source>
</evidence>
<evidence type="ECO:0000256" key="1">
    <source>
        <dbReference type="SAM" id="MobiDB-lite"/>
    </source>
</evidence>
<evidence type="ECO:0000313" key="2">
    <source>
        <dbReference type="EMBL" id="KNC55515.1"/>
    </source>
</evidence>
<organism evidence="2 3">
    <name type="scientific">Thecamonas trahens ATCC 50062</name>
    <dbReference type="NCBI Taxonomy" id="461836"/>
    <lineage>
        <taxon>Eukaryota</taxon>
        <taxon>Apusozoa</taxon>
        <taxon>Apusomonadida</taxon>
        <taxon>Apusomonadidae</taxon>
        <taxon>Thecamonas</taxon>
    </lineage>
</organism>
<keyword evidence="3" id="KW-1185">Reference proteome</keyword>
<gene>
    <name evidence="2" type="ORF">AMSG_01780</name>
</gene>
<sequence length="406" mass="43567">MGEVDRENDLRPSPPPPEPEPEPTHPVVAAVLERAAQRPELGSADPATETADEQEVSPRLPSAEIARLRVALAARDRKIATLTAAADTARADAAAVRAKLAAGHKRDLALAEARNALAERDARIADLEGALEDAVQASLAPRPDAAELAAAVGDAVQASVESAPPAADEALLANRVVVLRRQLEVAHAALRLERQARARGHAVLSQALREAVDASRREQRTKTHSALQWDAWIELYDETGSGRALSAPPQPPPPKSQLAELEHRTERLQKLVAKRDKTIQRLRARLDADAPTVLRKRVAALERQLRAAAARFQAHDAAADKARAAAARKDAYIATLERKLMALYSATKRAMSGSAEADLPSPPSAADITSDSLYVSMDTPRHVSSPEPLTDSGLPDHPAPRALWKL</sequence>
<feature type="region of interest" description="Disordered" evidence="1">
    <location>
        <begin position="1"/>
        <end position="59"/>
    </location>
</feature>
<dbReference type="AlphaFoldDB" id="A0A0L0DTB5"/>
<dbReference type="RefSeq" id="XP_013761293.1">
    <property type="nucleotide sequence ID" value="XM_013905839.1"/>
</dbReference>
<accession>A0A0L0DTB5</accession>